<dbReference type="OrthoDB" id="5465469at2"/>
<organism evidence="1 2">
    <name type="scientific">Paracoccus seriniphilus</name>
    <dbReference type="NCBI Taxonomy" id="184748"/>
    <lineage>
        <taxon>Bacteria</taxon>
        <taxon>Pseudomonadati</taxon>
        <taxon>Pseudomonadota</taxon>
        <taxon>Alphaproteobacteria</taxon>
        <taxon>Rhodobacterales</taxon>
        <taxon>Paracoccaceae</taxon>
        <taxon>Paracoccus</taxon>
    </lineage>
</organism>
<dbReference type="InterPro" id="IPR029044">
    <property type="entry name" value="Nucleotide-diphossugar_trans"/>
</dbReference>
<name>A0A239PX59_9RHOB</name>
<dbReference type="SUPFAM" id="SSF53448">
    <property type="entry name" value="Nucleotide-diphospho-sugar transferases"/>
    <property type="match status" value="1"/>
</dbReference>
<protein>
    <recommendedName>
        <fullName evidence="3">Glycosyl transferase family 2</fullName>
    </recommendedName>
</protein>
<evidence type="ECO:0000313" key="2">
    <source>
        <dbReference type="Proteomes" id="UP000198307"/>
    </source>
</evidence>
<dbReference type="CDD" id="cd00761">
    <property type="entry name" value="Glyco_tranf_GTA_type"/>
    <property type="match status" value="1"/>
</dbReference>
<evidence type="ECO:0000313" key="1">
    <source>
        <dbReference type="EMBL" id="SNT74526.1"/>
    </source>
</evidence>
<dbReference type="RefSeq" id="WP_089344637.1">
    <property type="nucleotide sequence ID" value="NZ_CP067129.1"/>
</dbReference>
<dbReference type="Proteomes" id="UP000198307">
    <property type="component" value="Unassembled WGS sequence"/>
</dbReference>
<proteinExistence type="predicted"/>
<evidence type="ECO:0008006" key="3">
    <source>
        <dbReference type="Google" id="ProtNLM"/>
    </source>
</evidence>
<accession>A0A239PX59</accession>
<keyword evidence="2" id="KW-1185">Reference proteome</keyword>
<reference evidence="1 2" key="1">
    <citation type="submission" date="2017-07" db="EMBL/GenBank/DDBJ databases">
        <authorList>
            <person name="Sun Z.S."/>
            <person name="Albrecht U."/>
            <person name="Echele G."/>
            <person name="Lee C.C."/>
        </authorList>
    </citation>
    <scope>NUCLEOTIDE SEQUENCE [LARGE SCALE GENOMIC DNA]</scope>
    <source>
        <strain evidence="1 2">DSM 14827</strain>
    </source>
</reference>
<gene>
    <name evidence="1" type="ORF">SAMN05444959_10831</name>
</gene>
<dbReference type="AlphaFoldDB" id="A0A239PX59"/>
<sequence>MTGLVISLTTIPPRLNRIQPTLDDLLNQSAPVDEIRLYLPRSHRRFPLARSDIPQMPKGVRLILVDEDMGPATKVLPAARDLRGQDVELIFCDDDQKYDPDWAARFLAARPAHPDACLVQKGYHLEDRPNGTKYFPRHDPAHHPRAQRFRRDLWYRMRRAASLGAWRPARPFASCGYVDILEGYRGAMIRPDFLPEEAWHIPDVLWTVDDPWLSGHLLRNNHPIWLISDCPPPIATHDAHCLEGLRDFVCQGHDRRKADTLTIEYFRQNHGLWPDRLPPQQQEELPEVQSLLETMGAPYGKTG</sequence>
<dbReference type="EMBL" id="FZQB01000008">
    <property type="protein sequence ID" value="SNT74526.1"/>
    <property type="molecule type" value="Genomic_DNA"/>
</dbReference>